<name>A0A383E525_9ZZZZ</name>
<protein>
    <submittedName>
        <fullName evidence="1">Uncharacterized protein</fullName>
    </submittedName>
</protein>
<dbReference type="EMBL" id="UINC01222772">
    <property type="protein sequence ID" value="SVE51694.1"/>
    <property type="molecule type" value="Genomic_DNA"/>
</dbReference>
<sequence length="181" mass="20825">MKTASLFLISLLFISSLLFAQEKSQTIIIPTGSIGKIQKSRVLILEKALESKLDDYFSIVPKEIFEEAREQAFEELEFDECTEDQCIIKIQEILQVKNAFKMELTIEEGDTHVSLTWNNQENKRVEENFCVDCNTKQLRKMIGGLVDKLVGVKKEEEKDKTDSTIKEKIPFGYTLSLEYDS</sequence>
<gene>
    <name evidence="1" type="ORF">METZ01_LOCUS504548</name>
</gene>
<accession>A0A383E525</accession>
<proteinExistence type="predicted"/>
<reference evidence="1" key="1">
    <citation type="submission" date="2018-05" db="EMBL/GenBank/DDBJ databases">
        <authorList>
            <person name="Lanie J.A."/>
            <person name="Ng W.-L."/>
            <person name="Kazmierczak K.M."/>
            <person name="Andrzejewski T.M."/>
            <person name="Davidsen T.M."/>
            <person name="Wayne K.J."/>
            <person name="Tettelin H."/>
            <person name="Glass J.I."/>
            <person name="Rusch D."/>
            <person name="Podicherti R."/>
            <person name="Tsui H.-C.T."/>
            <person name="Winkler M.E."/>
        </authorList>
    </citation>
    <scope>NUCLEOTIDE SEQUENCE</scope>
</reference>
<dbReference type="AlphaFoldDB" id="A0A383E525"/>
<organism evidence="1">
    <name type="scientific">marine metagenome</name>
    <dbReference type="NCBI Taxonomy" id="408172"/>
    <lineage>
        <taxon>unclassified sequences</taxon>
        <taxon>metagenomes</taxon>
        <taxon>ecological metagenomes</taxon>
    </lineage>
</organism>
<evidence type="ECO:0000313" key="1">
    <source>
        <dbReference type="EMBL" id="SVE51694.1"/>
    </source>
</evidence>
<feature type="non-terminal residue" evidence="1">
    <location>
        <position position="181"/>
    </location>
</feature>